<evidence type="ECO:0000313" key="2">
    <source>
        <dbReference type="EMBL" id="CAA6822403.1"/>
    </source>
</evidence>
<feature type="chain" id="PRO_5028130452" description="Pentapeptide repeat-containing protein" evidence="1">
    <location>
        <begin position="23"/>
        <end position="155"/>
    </location>
</feature>
<organism evidence="2">
    <name type="scientific">uncultured Thiotrichaceae bacterium</name>
    <dbReference type="NCBI Taxonomy" id="298394"/>
    <lineage>
        <taxon>Bacteria</taxon>
        <taxon>Pseudomonadati</taxon>
        <taxon>Pseudomonadota</taxon>
        <taxon>Gammaproteobacteria</taxon>
        <taxon>Thiotrichales</taxon>
        <taxon>Thiotrichaceae</taxon>
        <taxon>environmental samples</taxon>
    </lineage>
</organism>
<dbReference type="Gene3D" id="2.160.20.80">
    <property type="entry name" value="E3 ubiquitin-protein ligase SopA"/>
    <property type="match status" value="1"/>
</dbReference>
<feature type="signal peptide" evidence="1">
    <location>
        <begin position="1"/>
        <end position="22"/>
    </location>
</feature>
<reference evidence="2" key="1">
    <citation type="submission" date="2020-01" db="EMBL/GenBank/DDBJ databases">
        <authorList>
            <person name="Meier V. D."/>
            <person name="Meier V D."/>
        </authorList>
    </citation>
    <scope>NUCLEOTIDE SEQUENCE</scope>
    <source>
        <strain evidence="2">HLG_WM_MAG_09</strain>
    </source>
</reference>
<keyword evidence="1" id="KW-0732">Signal</keyword>
<gene>
    <name evidence="2" type="ORF">HELGO_WM16210</name>
</gene>
<dbReference type="EMBL" id="CACVAT010000367">
    <property type="protein sequence ID" value="CAA6822403.1"/>
    <property type="molecule type" value="Genomic_DNA"/>
</dbReference>
<dbReference type="SUPFAM" id="SSF141571">
    <property type="entry name" value="Pentapeptide repeat-like"/>
    <property type="match status" value="1"/>
</dbReference>
<protein>
    <recommendedName>
        <fullName evidence="3">Pentapeptide repeat-containing protein</fullName>
    </recommendedName>
</protein>
<accession>A0A6S6U0V0</accession>
<proteinExistence type="predicted"/>
<name>A0A6S6U0V0_9GAMM</name>
<dbReference type="AlphaFoldDB" id="A0A6S6U0V0"/>
<dbReference type="InterPro" id="IPR001646">
    <property type="entry name" value="5peptide_repeat"/>
</dbReference>
<sequence>MLFRLPRPESLLLLLLVLPVMASPEETKNHKEAVITPDYRADKDVSNRSFEGANLELADFSGSNASGSSFINASLDYANLSLANFQNTNLTNVTFKLALVEFTDFTGAEGLLADQLYEACLMIDESNSVIGVEDFDAQNYLKPDGCQLWEHIPRG</sequence>
<evidence type="ECO:0000256" key="1">
    <source>
        <dbReference type="SAM" id="SignalP"/>
    </source>
</evidence>
<evidence type="ECO:0008006" key="3">
    <source>
        <dbReference type="Google" id="ProtNLM"/>
    </source>
</evidence>
<dbReference type="Pfam" id="PF00805">
    <property type="entry name" value="Pentapeptide"/>
    <property type="match status" value="1"/>
</dbReference>